<organism evidence="2 3">
    <name type="scientific">Laetiporus sulphureus 93-53</name>
    <dbReference type="NCBI Taxonomy" id="1314785"/>
    <lineage>
        <taxon>Eukaryota</taxon>
        <taxon>Fungi</taxon>
        <taxon>Dikarya</taxon>
        <taxon>Basidiomycota</taxon>
        <taxon>Agaricomycotina</taxon>
        <taxon>Agaricomycetes</taxon>
        <taxon>Polyporales</taxon>
        <taxon>Laetiporus</taxon>
    </lineage>
</organism>
<proteinExistence type="predicted"/>
<keyword evidence="1" id="KW-0472">Membrane</keyword>
<keyword evidence="1" id="KW-1133">Transmembrane helix</keyword>
<evidence type="ECO:0000313" key="3">
    <source>
        <dbReference type="Proteomes" id="UP000076871"/>
    </source>
</evidence>
<sequence>MASRATSHVTAFRMLANTQHGMTVAQVRLLYLTTILPVLTFGSPMWYDPWGPRSLFLPLQQVALNLISSILPMRQQLDKLNGLAATCLLTLPSNHPVSHCLAANHSAHPPNFSLLNPNIPVHYGNSAVDVLECELPDCTVQLHPWLQPPWVSAHPWRDCVSITIPPPTKEGSEDYLHTFFYPLLHSSIPSPEALWVFTDGSQVDTLALALHN</sequence>
<dbReference type="RefSeq" id="XP_040757896.1">
    <property type="nucleotide sequence ID" value="XM_040913515.1"/>
</dbReference>
<feature type="transmembrane region" description="Helical" evidence="1">
    <location>
        <begin position="29"/>
        <end position="47"/>
    </location>
</feature>
<gene>
    <name evidence="2" type="ORF">LAESUDRAFT_764848</name>
</gene>
<dbReference type="EMBL" id="KV427694">
    <property type="protein sequence ID" value="KZT00156.1"/>
    <property type="molecule type" value="Genomic_DNA"/>
</dbReference>
<dbReference type="Proteomes" id="UP000076871">
    <property type="component" value="Unassembled WGS sequence"/>
</dbReference>
<dbReference type="GeneID" id="63830543"/>
<keyword evidence="1" id="KW-0812">Transmembrane</keyword>
<dbReference type="AlphaFoldDB" id="A0A165B3I9"/>
<protein>
    <submittedName>
        <fullName evidence="2">Uncharacterized protein</fullName>
    </submittedName>
</protein>
<name>A0A165B3I9_9APHY</name>
<evidence type="ECO:0000313" key="2">
    <source>
        <dbReference type="EMBL" id="KZT00156.1"/>
    </source>
</evidence>
<accession>A0A165B3I9</accession>
<reference evidence="2 3" key="1">
    <citation type="journal article" date="2016" name="Mol. Biol. Evol.">
        <title>Comparative Genomics of Early-Diverging Mushroom-Forming Fungi Provides Insights into the Origins of Lignocellulose Decay Capabilities.</title>
        <authorList>
            <person name="Nagy L.G."/>
            <person name="Riley R."/>
            <person name="Tritt A."/>
            <person name="Adam C."/>
            <person name="Daum C."/>
            <person name="Floudas D."/>
            <person name="Sun H."/>
            <person name="Yadav J.S."/>
            <person name="Pangilinan J."/>
            <person name="Larsson K.H."/>
            <person name="Matsuura K."/>
            <person name="Barry K."/>
            <person name="Labutti K."/>
            <person name="Kuo R."/>
            <person name="Ohm R.A."/>
            <person name="Bhattacharya S.S."/>
            <person name="Shirouzu T."/>
            <person name="Yoshinaga Y."/>
            <person name="Martin F.M."/>
            <person name="Grigoriev I.V."/>
            <person name="Hibbett D.S."/>
        </authorList>
    </citation>
    <scope>NUCLEOTIDE SEQUENCE [LARGE SCALE GENOMIC DNA]</scope>
    <source>
        <strain evidence="2 3">93-53</strain>
    </source>
</reference>
<keyword evidence="3" id="KW-1185">Reference proteome</keyword>
<dbReference type="OrthoDB" id="2804491at2759"/>
<dbReference type="InParanoid" id="A0A165B3I9"/>
<evidence type="ECO:0000256" key="1">
    <source>
        <dbReference type="SAM" id="Phobius"/>
    </source>
</evidence>